<feature type="compositionally biased region" description="Polar residues" evidence="1">
    <location>
        <begin position="29"/>
        <end position="40"/>
    </location>
</feature>
<dbReference type="Proteomes" id="UP000283509">
    <property type="component" value="Unassembled WGS sequence"/>
</dbReference>
<reference evidence="3 4" key="1">
    <citation type="submission" date="2018-04" db="EMBL/GenBank/DDBJ databases">
        <authorList>
            <person name="Zhang X."/>
            <person name="Yuan J."/>
            <person name="Li F."/>
            <person name="Xiang J."/>
        </authorList>
    </citation>
    <scope>NUCLEOTIDE SEQUENCE [LARGE SCALE GENOMIC DNA]</scope>
    <source>
        <tissue evidence="3">Muscle</tissue>
    </source>
</reference>
<sequence length="363" mass="40911">MPYTHHARAALSRQRRKPHFSRADAAAWDSSNKASGQNPALSFKPSLLLSYAGRASKMVDELKANAGRRTVKSDSAAVDLGYPSVGDPSSQKTSPSPRPSPSTPLRRGDAIRTPGARPGGRGDGEPRQSVLLLSSVGRSGSSFLGEVLASQGRNMYFYEPVRRLRPAQRADGALVKAELRRHFGCDIPAARLGWTVRQPGNKAKKRAKVSGDEVRRWCRREPLRIVKTIRTHLEWTQELLDDEKLNLKVIHLVRDPRGSAVSMEETSWKTSVEDICSKVLRDLQLREEMQRKYPDRYFFIKRTPFTTVRDTSAVHQQWRRRITQAKLTKAEDACRDVILHLNYTLFGSVALARNMSLSMFDYS</sequence>
<dbReference type="PANTHER" id="PTHR10704:SF44">
    <property type="entry name" value="LD35051P-RELATED"/>
    <property type="match status" value="1"/>
</dbReference>
<gene>
    <name evidence="3" type="ORF">C7M84_022781</name>
</gene>
<feature type="domain" description="Sulfotransferase" evidence="2">
    <location>
        <begin position="131"/>
        <end position="271"/>
    </location>
</feature>
<evidence type="ECO:0000256" key="1">
    <source>
        <dbReference type="SAM" id="MobiDB-lite"/>
    </source>
</evidence>
<dbReference type="SUPFAM" id="SSF52540">
    <property type="entry name" value="P-loop containing nucleoside triphosphate hydrolases"/>
    <property type="match status" value="1"/>
</dbReference>
<evidence type="ECO:0000313" key="3">
    <source>
        <dbReference type="EMBL" id="ROT84035.1"/>
    </source>
</evidence>
<dbReference type="GO" id="GO:0001517">
    <property type="term" value="F:N-acetylglucosamine 6-O-sulfotransferase activity"/>
    <property type="evidence" value="ECO:0007669"/>
    <property type="project" value="TreeGrafter"/>
</dbReference>
<dbReference type="GO" id="GO:0006044">
    <property type="term" value="P:N-acetylglucosamine metabolic process"/>
    <property type="evidence" value="ECO:0007669"/>
    <property type="project" value="TreeGrafter"/>
</dbReference>
<feature type="compositionally biased region" description="Basic residues" evidence="1">
    <location>
        <begin position="1"/>
        <end position="20"/>
    </location>
</feature>
<dbReference type="InterPro" id="IPR051135">
    <property type="entry name" value="Gal/GlcNAc/GalNAc_ST"/>
</dbReference>
<dbReference type="PANTHER" id="PTHR10704">
    <property type="entry name" value="CARBOHYDRATE SULFOTRANSFERASE"/>
    <property type="match status" value="1"/>
</dbReference>
<evidence type="ECO:0000313" key="4">
    <source>
        <dbReference type="Proteomes" id="UP000283509"/>
    </source>
</evidence>
<keyword evidence="3" id="KW-0808">Transferase</keyword>
<dbReference type="AlphaFoldDB" id="A0A423U5U6"/>
<dbReference type="Gene3D" id="3.40.50.300">
    <property type="entry name" value="P-loop containing nucleotide triphosphate hydrolases"/>
    <property type="match status" value="1"/>
</dbReference>
<proteinExistence type="predicted"/>
<feature type="region of interest" description="Disordered" evidence="1">
    <location>
        <begin position="66"/>
        <end position="127"/>
    </location>
</feature>
<protein>
    <submittedName>
        <fullName evidence="3">Putative carbohydrate sulfotransferase 3-like</fullName>
    </submittedName>
</protein>
<dbReference type="Pfam" id="PF00685">
    <property type="entry name" value="Sulfotransfer_1"/>
    <property type="match status" value="1"/>
</dbReference>
<accession>A0A423U5U6</accession>
<name>A0A423U5U6_PENVA</name>
<feature type="region of interest" description="Disordered" evidence="1">
    <location>
        <begin position="1"/>
        <end position="40"/>
    </location>
</feature>
<dbReference type="GO" id="GO:0006790">
    <property type="term" value="P:sulfur compound metabolic process"/>
    <property type="evidence" value="ECO:0007669"/>
    <property type="project" value="TreeGrafter"/>
</dbReference>
<dbReference type="EMBL" id="QCYY01000607">
    <property type="protein sequence ID" value="ROT84035.1"/>
    <property type="molecule type" value="Genomic_DNA"/>
</dbReference>
<dbReference type="OrthoDB" id="6138663at2759"/>
<dbReference type="InterPro" id="IPR027417">
    <property type="entry name" value="P-loop_NTPase"/>
</dbReference>
<keyword evidence="4" id="KW-1185">Reference proteome</keyword>
<organism evidence="3 4">
    <name type="scientific">Penaeus vannamei</name>
    <name type="common">Whiteleg shrimp</name>
    <name type="synonym">Litopenaeus vannamei</name>
    <dbReference type="NCBI Taxonomy" id="6689"/>
    <lineage>
        <taxon>Eukaryota</taxon>
        <taxon>Metazoa</taxon>
        <taxon>Ecdysozoa</taxon>
        <taxon>Arthropoda</taxon>
        <taxon>Crustacea</taxon>
        <taxon>Multicrustacea</taxon>
        <taxon>Malacostraca</taxon>
        <taxon>Eumalacostraca</taxon>
        <taxon>Eucarida</taxon>
        <taxon>Decapoda</taxon>
        <taxon>Dendrobranchiata</taxon>
        <taxon>Penaeoidea</taxon>
        <taxon>Penaeidae</taxon>
        <taxon>Penaeus</taxon>
    </lineage>
</organism>
<reference evidence="3 4" key="2">
    <citation type="submission" date="2019-01" db="EMBL/GenBank/DDBJ databases">
        <title>The decoding of complex shrimp genome reveals the adaptation for benthos swimmer, frequently molting mechanism and breeding impact on genome.</title>
        <authorList>
            <person name="Sun Y."/>
            <person name="Gao Y."/>
            <person name="Yu Y."/>
        </authorList>
    </citation>
    <scope>NUCLEOTIDE SEQUENCE [LARGE SCALE GENOMIC DNA]</scope>
    <source>
        <tissue evidence="3">Muscle</tissue>
    </source>
</reference>
<comment type="caution">
    <text evidence="3">The sequence shown here is derived from an EMBL/GenBank/DDBJ whole genome shotgun (WGS) entry which is preliminary data.</text>
</comment>
<evidence type="ECO:0000259" key="2">
    <source>
        <dbReference type="Pfam" id="PF00685"/>
    </source>
</evidence>
<dbReference type="InterPro" id="IPR000863">
    <property type="entry name" value="Sulfotransferase_dom"/>
</dbReference>